<dbReference type="EMBL" id="GBXM01037184">
    <property type="protein sequence ID" value="JAH71393.1"/>
    <property type="molecule type" value="Transcribed_RNA"/>
</dbReference>
<organism evidence="1">
    <name type="scientific">Anguilla anguilla</name>
    <name type="common">European freshwater eel</name>
    <name type="synonym">Muraena anguilla</name>
    <dbReference type="NCBI Taxonomy" id="7936"/>
    <lineage>
        <taxon>Eukaryota</taxon>
        <taxon>Metazoa</taxon>
        <taxon>Chordata</taxon>
        <taxon>Craniata</taxon>
        <taxon>Vertebrata</taxon>
        <taxon>Euteleostomi</taxon>
        <taxon>Actinopterygii</taxon>
        <taxon>Neopterygii</taxon>
        <taxon>Teleostei</taxon>
        <taxon>Anguilliformes</taxon>
        <taxon>Anguillidae</taxon>
        <taxon>Anguilla</taxon>
    </lineage>
</organism>
<protein>
    <submittedName>
        <fullName evidence="1">Uncharacterized protein</fullName>
    </submittedName>
</protein>
<name>A0A0E9V2C7_ANGAN</name>
<proteinExistence type="predicted"/>
<reference evidence="1" key="1">
    <citation type="submission" date="2014-11" db="EMBL/GenBank/DDBJ databases">
        <authorList>
            <person name="Amaro Gonzalez C."/>
        </authorList>
    </citation>
    <scope>NUCLEOTIDE SEQUENCE</scope>
</reference>
<evidence type="ECO:0000313" key="1">
    <source>
        <dbReference type="EMBL" id="JAH71393.1"/>
    </source>
</evidence>
<accession>A0A0E9V2C7</accession>
<reference evidence="1" key="2">
    <citation type="journal article" date="2015" name="Fish Shellfish Immunol.">
        <title>Early steps in the European eel (Anguilla anguilla)-Vibrio vulnificus interaction in the gills: Role of the RtxA13 toxin.</title>
        <authorList>
            <person name="Callol A."/>
            <person name="Pajuelo D."/>
            <person name="Ebbesson L."/>
            <person name="Teles M."/>
            <person name="MacKenzie S."/>
            <person name="Amaro C."/>
        </authorList>
    </citation>
    <scope>NUCLEOTIDE SEQUENCE</scope>
</reference>
<sequence>MSVSDVCECQCCDV</sequence>